<dbReference type="GO" id="GO:0016301">
    <property type="term" value="F:kinase activity"/>
    <property type="evidence" value="ECO:0007669"/>
    <property type="project" value="UniProtKB-KW"/>
</dbReference>
<dbReference type="InterPro" id="IPR046342">
    <property type="entry name" value="CBS_dom_sf"/>
</dbReference>
<organism evidence="5 7">
    <name type="scientific">Corynebacterium imitans</name>
    <dbReference type="NCBI Taxonomy" id="156978"/>
    <lineage>
        <taxon>Bacteria</taxon>
        <taxon>Bacillati</taxon>
        <taxon>Actinomycetota</taxon>
        <taxon>Actinomycetes</taxon>
        <taxon>Mycobacteriales</taxon>
        <taxon>Corynebacteriaceae</taxon>
        <taxon>Corynebacterium</taxon>
    </lineage>
</organism>
<dbReference type="CDD" id="cd04587">
    <property type="entry name" value="CBS_pair_CAP-ED_NT_Pol-beta-like_DUF294_assoc"/>
    <property type="match status" value="1"/>
</dbReference>
<dbReference type="PANTHER" id="PTHR43080:SF2">
    <property type="entry name" value="CBS DOMAIN-CONTAINING PROTEIN"/>
    <property type="match status" value="1"/>
</dbReference>
<dbReference type="AlphaFoldDB" id="A0A076NMJ3"/>
<dbReference type="EMBL" id="CP009211">
    <property type="protein sequence ID" value="AIJ33401.1"/>
    <property type="molecule type" value="Genomic_DNA"/>
</dbReference>
<dbReference type="InterPro" id="IPR051257">
    <property type="entry name" value="Diverse_CBS-Domain"/>
</dbReference>
<reference evidence="5 7" key="1">
    <citation type="submission" date="2014-08" db="EMBL/GenBank/DDBJ databases">
        <title>Complete genome sequence of Corynebacterium imitans DSM 44264, isolated from a five-month-old boy with suspected pharyngeal diphtheria.</title>
        <authorList>
            <person name="Mollmann S."/>
            <person name="Albersmeier A."/>
            <person name="Ruckert C."/>
            <person name="Tauch A."/>
        </authorList>
    </citation>
    <scope>NUCLEOTIDE SEQUENCE [LARGE SCALE GENOMIC DNA]</scope>
    <source>
        <strain evidence="5 7">DSM 44264</strain>
    </source>
</reference>
<reference evidence="6 8" key="2">
    <citation type="submission" date="2017-06" db="EMBL/GenBank/DDBJ databases">
        <authorList>
            <consortium name="Pathogen Informatics"/>
        </authorList>
    </citation>
    <scope>NUCLEOTIDE SEQUENCE [LARGE SCALE GENOMIC DNA]</scope>
    <source>
        <strain evidence="6 8">NCTC13015</strain>
    </source>
</reference>
<dbReference type="SUPFAM" id="SSF54631">
    <property type="entry name" value="CBS-domain pair"/>
    <property type="match status" value="1"/>
</dbReference>
<dbReference type="SMART" id="SM00100">
    <property type="entry name" value="cNMP"/>
    <property type="match status" value="1"/>
</dbReference>
<dbReference type="Pfam" id="PF03445">
    <property type="entry name" value="DUF294"/>
    <property type="match status" value="1"/>
</dbReference>
<keyword evidence="7" id="KW-1185">Reference proteome</keyword>
<dbReference type="GO" id="GO:0008773">
    <property type="term" value="F:[protein-PII] uridylyltransferase activity"/>
    <property type="evidence" value="ECO:0007669"/>
    <property type="project" value="InterPro"/>
</dbReference>
<dbReference type="InterPro" id="IPR018490">
    <property type="entry name" value="cNMP-bd_dom_sf"/>
</dbReference>
<evidence type="ECO:0000256" key="2">
    <source>
        <dbReference type="PROSITE-ProRule" id="PRU00703"/>
    </source>
</evidence>
<evidence type="ECO:0000259" key="3">
    <source>
        <dbReference type="PROSITE" id="PS50042"/>
    </source>
</evidence>
<dbReference type="PROSITE" id="PS51371">
    <property type="entry name" value="CBS"/>
    <property type="match status" value="1"/>
</dbReference>
<sequence>MSVELEEVSGFLAQHEPFSHLPEDELAALPAQMGITYVRRGTTVVGLGEPNDTLHIIRSGAIDIVAEDGLLLDRRDAGKNFGYSTLVGDRESQYTMTAVEDCVLLLLPRETFMQLLDAHPDLERFFQTASRRVAAAAKEVRDSGSAQVLRTRLSELIRDRELRTIEPTTPIAEAAATMDRHRVTCLIVEAGEGEPGILTDRDLRSRVVARRVDPDRPVAEIMTSPVRSIAASALVFEAMLLMGEAGIHHLPVEGEHGIEGVVTSSDIMRLLQADPIYLAADVERASYEELEGAYERAAQVAMRFYERGASATESQRILTSIADGIARRLCDLAIEKLGPPPVPFAFVAVGSQARREMGPASDQDNALVLGNAFDPAAHGAYFAELGRFVCEGLGHAGQALCPGDMMAANDAWRMTQTQWERTFHGWVTAPDPDALLHAQVFFDFRTIFASDAAAEAAAREVHDAALASARGSRRLHTHLAALATFREPPIGFFRGLVVERSGEYASTLDIKRGGTAAVVQMARLYSIVSGVDEVDTVARILASRSEPGAIISTKGAEDLLGAYEYLADLVMKHQARQLRAGERPDYHIDPKQLSERDRAALRDSFRVIKSLQNALANKYPVQAV</sequence>
<dbReference type="SUPFAM" id="SSF51206">
    <property type="entry name" value="cAMP-binding domain-like"/>
    <property type="match status" value="1"/>
</dbReference>
<dbReference type="Proteomes" id="UP000215374">
    <property type="component" value="Chromosome 1"/>
</dbReference>
<keyword evidence="1 2" id="KW-0129">CBS domain</keyword>
<evidence type="ECO:0000313" key="6">
    <source>
        <dbReference type="EMBL" id="SNV68189.1"/>
    </source>
</evidence>
<dbReference type="KEGG" id="cii:CIMIT_05325"/>
<protein>
    <submittedName>
        <fullName evidence="5">Histidine kinase</fullName>
    </submittedName>
    <submittedName>
        <fullName evidence="6">Signal transduction protein</fullName>
    </submittedName>
</protein>
<dbReference type="Pfam" id="PF10335">
    <property type="entry name" value="DUF294_C"/>
    <property type="match status" value="1"/>
</dbReference>
<gene>
    <name evidence="5" type="ORF">CIMIT_05325</name>
    <name evidence="6" type="ORF">SAMEA4535761_01130</name>
</gene>
<dbReference type="OrthoDB" id="9789996at2"/>
<dbReference type="CDD" id="cd00038">
    <property type="entry name" value="CAP_ED"/>
    <property type="match status" value="1"/>
</dbReference>
<dbReference type="RefSeq" id="WP_038590138.1">
    <property type="nucleotide sequence ID" value="NZ_CP009211.1"/>
</dbReference>
<evidence type="ECO:0000313" key="8">
    <source>
        <dbReference type="Proteomes" id="UP000215374"/>
    </source>
</evidence>
<dbReference type="CDD" id="cd05401">
    <property type="entry name" value="NT_GlnE_GlnD_like"/>
    <property type="match status" value="1"/>
</dbReference>
<evidence type="ECO:0000313" key="7">
    <source>
        <dbReference type="Proteomes" id="UP000028780"/>
    </source>
</evidence>
<dbReference type="PANTHER" id="PTHR43080">
    <property type="entry name" value="CBS DOMAIN-CONTAINING PROTEIN CBSX3, MITOCHONDRIAL"/>
    <property type="match status" value="1"/>
</dbReference>
<dbReference type="Gene3D" id="3.10.580.10">
    <property type="entry name" value="CBS-domain"/>
    <property type="match status" value="1"/>
</dbReference>
<keyword evidence="5" id="KW-0418">Kinase</keyword>
<accession>A0A076NMJ3</accession>
<dbReference type="STRING" id="156978.CIMIT_05325"/>
<dbReference type="HOGENOM" id="CLU_027866_1_0_11"/>
<evidence type="ECO:0000313" key="5">
    <source>
        <dbReference type="EMBL" id="AIJ33401.1"/>
    </source>
</evidence>
<dbReference type="InterPro" id="IPR000595">
    <property type="entry name" value="cNMP-bd_dom"/>
</dbReference>
<evidence type="ECO:0000259" key="4">
    <source>
        <dbReference type="PROSITE" id="PS51371"/>
    </source>
</evidence>
<dbReference type="Gene3D" id="2.60.120.10">
    <property type="entry name" value="Jelly Rolls"/>
    <property type="match status" value="1"/>
</dbReference>
<dbReference type="Pfam" id="PF00027">
    <property type="entry name" value="cNMP_binding"/>
    <property type="match status" value="1"/>
</dbReference>
<dbReference type="Proteomes" id="UP000028780">
    <property type="component" value="Chromosome"/>
</dbReference>
<dbReference type="eggNOG" id="COG2905">
    <property type="taxonomic scope" value="Bacteria"/>
</dbReference>
<dbReference type="InterPro" id="IPR043519">
    <property type="entry name" value="NT_sf"/>
</dbReference>
<dbReference type="InterPro" id="IPR005105">
    <property type="entry name" value="GlnD_Uridyltrans_N"/>
</dbReference>
<dbReference type="PROSITE" id="PS50042">
    <property type="entry name" value="CNMP_BINDING_3"/>
    <property type="match status" value="1"/>
</dbReference>
<feature type="domain" description="Cyclic nucleotide-binding" evidence="3">
    <location>
        <begin position="17"/>
        <end position="124"/>
    </location>
</feature>
<dbReference type="InterPro" id="IPR000644">
    <property type="entry name" value="CBS_dom"/>
</dbReference>
<evidence type="ECO:0000256" key="1">
    <source>
        <dbReference type="ARBA" id="ARBA00023122"/>
    </source>
</evidence>
<dbReference type="InterPro" id="IPR014710">
    <property type="entry name" value="RmlC-like_jellyroll"/>
</dbReference>
<feature type="domain" description="CBS" evidence="4">
    <location>
        <begin position="222"/>
        <end position="278"/>
    </location>
</feature>
<proteinExistence type="predicted"/>
<dbReference type="Pfam" id="PF00571">
    <property type="entry name" value="CBS"/>
    <property type="match status" value="2"/>
</dbReference>
<keyword evidence="5" id="KW-0808">Transferase</keyword>
<dbReference type="InterPro" id="IPR018821">
    <property type="entry name" value="DUF294_put_nucleoTrafse_sb-bd"/>
</dbReference>
<dbReference type="EMBL" id="LT906467">
    <property type="protein sequence ID" value="SNV68189.1"/>
    <property type="molecule type" value="Genomic_DNA"/>
</dbReference>
<name>A0A076NMJ3_9CORY</name>
<dbReference type="SUPFAM" id="SSF81301">
    <property type="entry name" value="Nucleotidyltransferase"/>
    <property type="match status" value="1"/>
</dbReference>
<dbReference type="SMART" id="SM00116">
    <property type="entry name" value="CBS"/>
    <property type="match status" value="2"/>
</dbReference>